<dbReference type="GO" id="GO:0004644">
    <property type="term" value="F:phosphoribosylglycinamide formyltransferase activity"/>
    <property type="evidence" value="ECO:0007669"/>
    <property type="project" value="UniProtKB-UniRule"/>
</dbReference>
<feature type="binding site" evidence="4">
    <location>
        <position position="120"/>
    </location>
    <ligand>
        <name>(6R)-10-formyltetrahydrofolate</name>
        <dbReference type="ChEBI" id="CHEBI:195366"/>
    </ligand>
</feature>
<evidence type="ECO:0000313" key="6">
    <source>
        <dbReference type="EMBL" id="MBN8660128.1"/>
    </source>
</evidence>
<accession>A0A8J7PE57</accession>
<proteinExistence type="inferred from homology"/>
<dbReference type="SUPFAM" id="SSF53328">
    <property type="entry name" value="Formyltransferase"/>
    <property type="match status" value="1"/>
</dbReference>
<dbReference type="UniPathway" id="UPA00074">
    <property type="reaction ID" value="UER00126"/>
</dbReference>
<comment type="function">
    <text evidence="4">Catalyzes the transfer of a formyl group from 10-formyltetrahydrofolate to 5-phospho-ribosyl-glycinamide (GAR), producing 5-phospho-ribosyl-N-formylglycinamide (FGAR) and tetrahydrofolate.</text>
</comment>
<comment type="pathway">
    <text evidence="1 4">Purine metabolism; IMP biosynthesis via de novo pathway; N(2)-formyl-N(1)-(5-phospho-D-ribosyl)glycinamide from N(1)-(5-phospho-D-ribosyl)glycinamide (10-formyl THF route): step 1/1.</text>
</comment>
<evidence type="ECO:0000256" key="4">
    <source>
        <dbReference type="HAMAP-Rule" id="MF_01930"/>
    </source>
</evidence>
<evidence type="ECO:0000256" key="3">
    <source>
        <dbReference type="ARBA" id="ARBA00022755"/>
    </source>
</evidence>
<dbReference type="CDD" id="cd08645">
    <property type="entry name" value="FMT_core_GART"/>
    <property type="match status" value="1"/>
</dbReference>
<keyword evidence="3 4" id="KW-0658">Purine biosynthesis</keyword>
<evidence type="ECO:0000256" key="2">
    <source>
        <dbReference type="ARBA" id="ARBA00022679"/>
    </source>
</evidence>
<dbReference type="Gene3D" id="3.40.50.170">
    <property type="entry name" value="Formyl transferase, N-terminal domain"/>
    <property type="match status" value="1"/>
</dbReference>
<dbReference type="GO" id="GO:0005737">
    <property type="term" value="C:cytoplasm"/>
    <property type="evidence" value="ECO:0007669"/>
    <property type="project" value="TreeGrafter"/>
</dbReference>
<reference evidence="6" key="1">
    <citation type="submission" date="2021-02" db="EMBL/GenBank/DDBJ databases">
        <title>Genome-Resolved Metagenomics of a Microbial Community Performing Photosynthetic Biological Nutrient Removal.</title>
        <authorList>
            <person name="Mcdaniel E.A."/>
        </authorList>
    </citation>
    <scope>NUCLEOTIDE SEQUENCE</scope>
    <source>
        <strain evidence="6">UWPOB_OBS1</strain>
    </source>
</reference>
<dbReference type="InterPro" id="IPR036477">
    <property type="entry name" value="Formyl_transf_N_sf"/>
</dbReference>
<sequence length="219" mass="23450">MPLKLLVLASGRGSNVDRVALSIKESKLDCEIVAVVTNVEDAGVIDIAAKHGLPCYVVPSHSLKRRQHEEQLLAFLAEKGLNRGSIDFVLLAGYMRILTGHFLSAFKEESAKGSYYRVVNIHPSLLPSFTGATAYADAFAAGVAVSGVTVHLVDEEVDHGPILAQAPFFRKEGDDFESFACRGLELEHILLPAVLSRLAELGTGFALSSLPFDMGGLSG</sequence>
<comment type="caution">
    <text evidence="6">The sequence shown here is derived from an EMBL/GenBank/DDBJ whole genome shotgun (WGS) entry which is preliminary data.</text>
</comment>
<gene>
    <name evidence="4 6" type="primary">purN</name>
    <name evidence="6" type="ORF">J0M35_07175</name>
</gene>
<comment type="similarity">
    <text evidence="4">Belongs to the GART family.</text>
</comment>
<dbReference type="NCBIfam" id="TIGR00639">
    <property type="entry name" value="PurN"/>
    <property type="match status" value="1"/>
</dbReference>
<dbReference type="InterPro" id="IPR004607">
    <property type="entry name" value="GART"/>
</dbReference>
<dbReference type="HAMAP" id="MF_01930">
    <property type="entry name" value="PurN"/>
    <property type="match status" value="1"/>
</dbReference>
<feature type="domain" description="Formyl transferase N-terminal" evidence="5">
    <location>
        <begin position="4"/>
        <end position="195"/>
    </location>
</feature>
<dbReference type="AlphaFoldDB" id="A0A8J7PE57"/>
<organism evidence="6 7">
    <name type="scientific">Candidatus Obscuribacter phosphatis</name>
    <dbReference type="NCBI Taxonomy" id="1906157"/>
    <lineage>
        <taxon>Bacteria</taxon>
        <taxon>Bacillati</taxon>
        <taxon>Candidatus Melainabacteria</taxon>
        <taxon>Candidatus Obscuribacterales</taxon>
        <taxon>Candidatus Obscuribacteraceae</taxon>
        <taxon>Candidatus Obscuribacter</taxon>
    </lineage>
</organism>
<name>A0A8J7PE57_9BACT</name>
<dbReference type="Proteomes" id="UP000664277">
    <property type="component" value="Unassembled WGS sequence"/>
</dbReference>
<feature type="binding site" evidence="4">
    <location>
        <position position="65"/>
    </location>
    <ligand>
        <name>(6R)-10-formyltetrahydrofolate</name>
        <dbReference type="ChEBI" id="CHEBI:195366"/>
    </ligand>
</feature>
<evidence type="ECO:0000256" key="1">
    <source>
        <dbReference type="ARBA" id="ARBA00005054"/>
    </source>
</evidence>
<dbReference type="PANTHER" id="PTHR43369:SF2">
    <property type="entry name" value="PHOSPHORIBOSYLGLYCINAMIDE FORMYLTRANSFERASE"/>
    <property type="match status" value="1"/>
</dbReference>
<feature type="binding site" evidence="4">
    <location>
        <begin position="13"/>
        <end position="15"/>
    </location>
    <ligand>
        <name>N(1)-(5-phospho-beta-D-ribosyl)glycinamide</name>
        <dbReference type="ChEBI" id="CHEBI:143788"/>
    </ligand>
</feature>
<keyword evidence="2 4" id="KW-0808">Transferase</keyword>
<dbReference type="EMBL" id="JAFLCK010000008">
    <property type="protein sequence ID" value="MBN8660128.1"/>
    <property type="molecule type" value="Genomic_DNA"/>
</dbReference>
<feature type="active site" description="Proton donor" evidence="4">
    <location>
        <position position="122"/>
    </location>
</feature>
<evidence type="ECO:0000313" key="7">
    <source>
        <dbReference type="Proteomes" id="UP000664277"/>
    </source>
</evidence>
<dbReference type="PANTHER" id="PTHR43369">
    <property type="entry name" value="PHOSPHORIBOSYLGLYCINAMIDE FORMYLTRANSFERASE"/>
    <property type="match status" value="1"/>
</dbReference>
<protein>
    <recommendedName>
        <fullName evidence="4">Phosphoribosylglycinamide formyltransferase</fullName>
        <ecNumber evidence="4">2.1.2.2</ecNumber>
    </recommendedName>
    <alternativeName>
        <fullName evidence="4">5'-phosphoribosylglycinamide transformylase</fullName>
    </alternativeName>
    <alternativeName>
        <fullName evidence="4">GAR transformylase</fullName>
        <shortName evidence="4">GART</shortName>
    </alternativeName>
</protein>
<feature type="binding site" evidence="4">
    <location>
        <begin position="95"/>
        <end position="98"/>
    </location>
    <ligand>
        <name>(6R)-10-formyltetrahydrofolate</name>
        <dbReference type="ChEBI" id="CHEBI:195366"/>
    </ligand>
</feature>
<dbReference type="Pfam" id="PF00551">
    <property type="entry name" value="Formyl_trans_N"/>
    <property type="match status" value="1"/>
</dbReference>
<feature type="site" description="Raises pKa of active site His" evidence="4">
    <location>
        <position position="158"/>
    </location>
</feature>
<dbReference type="InterPro" id="IPR002376">
    <property type="entry name" value="Formyl_transf_N"/>
</dbReference>
<dbReference type="GO" id="GO:0006189">
    <property type="term" value="P:'de novo' IMP biosynthetic process"/>
    <property type="evidence" value="ECO:0007669"/>
    <property type="project" value="UniProtKB-UniRule"/>
</dbReference>
<dbReference type="EC" id="2.1.2.2" evidence="4"/>
<evidence type="ECO:0000259" key="5">
    <source>
        <dbReference type="Pfam" id="PF00551"/>
    </source>
</evidence>
<comment type="catalytic activity">
    <reaction evidence="4">
        <text>N(1)-(5-phospho-beta-D-ribosyl)glycinamide + (6R)-10-formyltetrahydrofolate = N(2)-formyl-N(1)-(5-phospho-beta-D-ribosyl)glycinamide + (6S)-5,6,7,8-tetrahydrofolate + H(+)</text>
        <dbReference type="Rhea" id="RHEA:15053"/>
        <dbReference type="ChEBI" id="CHEBI:15378"/>
        <dbReference type="ChEBI" id="CHEBI:57453"/>
        <dbReference type="ChEBI" id="CHEBI:143788"/>
        <dbReference type="ChEBI" id="CHEBI:147286"/>
        <dbReference type="ChEBI" id="CHEBI:195366"/>
        <dbReference type="EC" id="2.1.2.2"/>
    </reaction>
</comment>